<dbReference type="CDD" id="cd02440">
    <property type="entry name" value="AdoMet_MTases"/>
    <property type="match status" value="1"/>
</dbReference>
<evidence type="ECO:0000256" key="1">
    <source>
        <dbReference type="ARBA" id="ARBA00010815"/>
    </source>
</evidence>
<sequence length="387" mass="45204">MEEKQNVEGVNPQESRMVVAANESASKSILMRVFESGLIPDSLIRMKIRFLLQSRLLSENRGNIEMNLQSKMDLISKLQSSPIAIHTESANEQHYELPTAFFSTHLGSRMKYSCCYYPELIHASVSSKTNLNEAECNMLRLYCQRAELRDGMHVLDLGCGWGSLSLYLAEFYPNMKITAISNSWTQKEYIDSLCKSRGFNHVTVITHDITEWTPDFSDSKSPNRLHLFDRILSVEMLEHMKNYRDLFHRISTWLAPQGKFFVHIFVHDCYAYEFETEGEENWMGKYFFTGGTMPSSDLLHWVQNKDLLLKMQWNVSGLHYAKTCEDWLLGFDSNIHEIRIILKGTYGSSGMKKWEVYWRTFYMSCAELFAFKNGNEWYVSHYLFEKQ</sequence>
<organism evidence="2">
    <name type="scientific">Timspurckia oligopyrenoides</name>
    <dbReference type="NCBI Taxonomy" id="708627"/>
    <lineage>
        <taxon>Eukaryota</taxon>
        <taxon>Rhodophyta</taxon>
        <taxon>Bangiophyceae</taxon>
        <taxon>Porphyridiales</taxon>
        <taxon>Porphyridiaceae</taxon>
        <taxon>Timspurckia</taxon>
    </lineage>
</organism>
<dbReference type="PANTHER" id="PTHR43832">
    <property type="match status" value="1"/>
</dbReference>
<dbReference type="EMBL" id="HBFP01004475">
    <property type="protein sequence ID" value="CAD8818792.1"/>
    <property type="molecule type" value="Transcribed_RNA"/>
</dbReference>
<reference evidence="2" key="1">
    <citation type="submission" date="2021-01" db="EMBL/GenBank/DDBJ databases">
        <authorList>
            <person name="Corre E."/>
            <person name="Pelletier E."/>
            <person name="Niang G."/>
            <person name="Scheremetjew M."/>
            <person name="Finn R."/>
            <person name="Kale V."/>
            <person name="Holt S."/>
            <person name="Cochrane G."/>
            <person name="Meng A."/>
            <person name="Brown T."/>
            <person name="Cohen L."/>
        </authorList>
    </citation>
    <scope>NUCLEOTIDE SEQUENCE</scope>
    <source>
        <strain evidence="2">CCMP3278</strain>
    </source>
</reference>
<dbReference type="SUPFAM" id="SSF53335">
    <property type="entry name" value="S-adenosyl-L-methionine-dependent methyltransferases"/>
    <property type="match status" value="1"/>
</dbReference>
<dbReference type="PANTHER" id="PTHR43832:SF1">
    <property type="entry name" value="S-ADENOSYL-L-METHIONINE-DEPENDENT METHYLTRANSFERASES SUPERFAMILY PROTEIN"/>
    <property type="match status" value="1"/>
</dbReference>
<proteinExistence type="inferred from homology"/>
<gene>
    <name evidence="2" type="ORF">TOLI1172_LOCUS3181</name>
</gene>
<comment type="similarity">
    <text evidence="1">Belongs to the CFA/CMAS family.</text>
</comment>
<dbReference type="Pfam" id="PF02353">
    <property type="entry name" value="CMAS"/>
    <property type="match status" value="1"/>
</dbReference>
<name>A0A7S0ZDZ0_9RHOD</name>
<dbReference type="Gene3D" id="3.40.50.150">
    <property type="entry name" value="Vaccinia Virus protein VP39"/>
    <property type="match status" value="1"/>
</dbReference>
<dbReference type="InterPro" id="IPR029063">
    <property type="entry name" value="SAM-dependent_MTases_sf"/>
</dbReference>
<dbReference type="AlphaFoldDB" id="A0A7S0ZDZ0"/>
<protein>
    <submittedName>
        <fullName evidence="2">Uncharacterized protein</fullName>
    </submittedName>
</protein>
<dbReference type="FunFam" id="3.40.50.150:FF:000554">
    <property type="entry name" value="Cation-transporting ATPase"/>
    <property type="match status" value="1"/>
</dbReference>
<evidence type="ECO:0000313" key="2">
    <source>
        <dbReference type="EMBL" id="CAD8818792.1"/>
    </source>
</evidence>
<accession>A0A7S0ZDZ0</accession>